<proteinExistence type="inferred from homology"/>
<evidence type="ECO:0000256" key="1">
    <source>
        <dbReference type="ARBA" id="ARBA00006845"/>
    </source>
</evidence>
<evidence type="ECO:0000313" key="3">
    <source>
        <dbReference type="EMBL" id="GLK67777.1"/>
    </source>
</evidence>
<evidence type="ECO:0000313" key="4">
    <source>
        <dbReference type="Proteomes" id="UP001143372"/>
    </source>
</evidence>
<name>A0A9W6IZY3_9HYPH</name>
<dbReference type="InterPro" id="IPR000468">
    <property type="entry name" value="Barstar"/>
</dbReference>
<protein>
    <recommendedName>
        <fullName evidence="2">Barstar (barnase inhibitor) domain-containing protein</fullName>
    </recommendedName>
</protein>
<dbReference type="SUPFAM" id="SSF52038">
    <property type="entry name" value="Barstar-related"/>
    <property type="match status" value="1"/>
</dbReference>
<accession>A0A9W6IZY3</accession>
<dbReference type="Proteomes" id="UP001143372">
    <property type="component" value="Unassembled WGS sequence"/>
</dbReference>
<evidence type="ECO:0000259" key="2">
    <source>
        <dbReference type="Pfam" id="PF01337"/>
    </source>
</evidence>
<comment type="similarity">
    <text evidence="1">Belongs to the barstar family.</text>
</comment>
<dbReference type="Pfam" id="PF01337">
    <property type="entry name" value="Barstar"/>
    <property type="match status" value="1"/>
</dbReference>
<dbReference type="EMBL" id="BSFI01000007">
    <property type="protein sequence ID" value="GLK67777.1"/>
    <property type="molecule type" value="Genomic_DNA"/>
</dbReference>
<reference evidence="3" key="2">
    <citation type="submission" date="2023-01" db="EMBL/GenBank/DDBJ databases">
        <authorList>
            <person name="Sun Q."/>
            <person name="Evtushenko L."/>
        </authorList>
    </citation>
    <scope>NUCLEOTIDE SEQUENCE</scope>
    <source>
        <strain evidence="3">VKM B-2347</strain>
    </source>
</reference>
<organism evidence="3 4">
    <name type="scientific">Hansschlegelia plantiphila</name>
    <dbReference type="NCBI Taxonomy" id="374655"/>
    <lineage>
        <taxon>Bacteria</taxon>
        <taxon>Pseudomonadati</taxon>
        <taxon>Pseudomonadota</taxon>
        <taxon>Alphaproteobacteria</taxon>
        <taxon>Hyphomicrobiales</taxon>
        <taxon>Methylopilaceae</taxon>
        <taxon>Hansschlegelia</taxon>
    </lineage>
</organism>
<dbReference type="AlphaFoldDB" id="A0A9W6IZY3"/>
<sequence>MGQRTGTFMFAADLTGRINGASFHWRLPPDIVHAGELFSAFAKALWLPRDFQSGWEGLFACLCDFGWMTDRKIVLVHERLPKLSDVELKAYLATLRDAVRWWDDDDPHQLEVVFPESERERVNRLLGVTPRP</sequence>
<dbReference type="InterPro" id="IPR035905">
    <property type="entry name" value="Barstar-like_sf"/>
</dbReference>
<gene>
    <name evidence="3" type="ORF">GCM10008179_14150</name>
</gene>
<reference evidence="3" key="1">
    <citation type="journal article" date="2014" name="Int. J. Syst. Evol. Microbiol.">
        <title>Complete genome sequence of Corynebacterium casei LMG S-19264T (=DSM 44701T), isolated from a smear-ripened cheese.</title>
        <authorList>
            <consortium name="US DOE Joint Genome Institute (JGI-PGF)"/>
            <person name="Walter F."/>
            <person name="Albersmeier A."/>
            <person name="Kalinowski J."/>
            <person name="Ruckert C."/>
        </authorList>
    </citation>
    <scope>NUCLEOTIDE SEQUENCE</scope>
    <source>
        <strain evidence="3">VKM B-2347</strain>
    </source>
</reference>
<comment type="caution">
    <text evidence="3">The sequence shown here is derived from an EMBL/GenBank/DDBJ whole genome shotgun (WGS) entry which is preliminary data.</text>
</comment>
<feature type="domain" description="Barstar (barnase inhibitor)" evidence="2">
    <location>
        <begin position="34"/>
        <end position="112"/>
    </location>
</feature>
<keyword evidence="4" id="KW-1185">Reference proteome</keyword>